<name>A0A9Q1BN40_HOLLE</name>
<proteinExistence type="inferred from homology"/>
<sequence>MSRNYQQSSVLPLLSWPNYVVSSKDPNPAVDVTTIGGQEGRHVPIDSSVKSSREWIQQADDMKEEATELIASRSPSFQVWNDRRVTRLLEEHWHAVTMALKKLQAEVAKLQAQLDGTEKNEFLSSNSVKNLAIQQASLVQEFRNRVGRCDASIAVISNDIRRLAEDLSSVNKQIVILTNSVEKVSKETDQKVVRLQSDIQEQSHQQSLTKNKSENRLEESVNTLEFKTKSQLKELHSSVQSLQSEYEARQRTLVQEIAQSMEKLQGQSQQKQNHFEKEVTDRLQSLEHSSKKLEAEHERLCGMIEEQDKHLKDHVTKQMAQMEENVMNVLRVQIEDIKSSMQSGFGTTQSNLETMRRVLEGKQRLSEESLRKDMARMKKLVVLT</sequence>
<dbReference type="EMBL" id="JAIZAY010000014">
    <property type="protein sequence ID" value="KAJ8029722.1"/>
    <property type="molecule type" value="Genomic_DNA"/>
</dbReference>
<reference evidence="3" key="1">
    <citation type="submission" date="2021-10" db="EMBL/GenBank/DDBJ databases">
        <title>Tropical sea cucumber genome reveals ecological adaptation and Cuvierian tubules defense mechanism.</title>
        <authorList>
            <person name="Chen T."/>
        </authorList>
    </citation>
    <scope>NUCLEOTIDE SEQUENCE</scope>
    <source>
        <strain evidence="3">Nanhai2018</strain>
        <tissue evidence="3">Muscle</tissue>
    </source>
</reference>
<comment type="caution">
    <text evidence="3">The sequence shown here is derived from an EMBL/GenBank/DDBJ whole genome shotgun (WGS) entry which is preliminary data.</text>
</comment>
<keyword evidence="1" id="KW-0175">Coiled coil</keyword>
<comment type="similarity">
    <text evidence="2">Belongs to the FAM81 family.</text>
</comment>
<dbReference type="InterPro" id="IPR029619">
    <property type="entry name" value="FAM81"/>
</dbReference>
<evidence type="ECO:0000256" key="2">
    <source>
        <dbReference type="ARBA" id="ARBA00046344"/>
    </source>
</evidence>
<evidence type="ECO:0000313" key="4">
    <source>
        <dbReference type="Proteomes" id="UP001152320"/>
    </source>
</evidence>
<gene>
    <name evidence="3" type="ORF">HOLleu_29187</name>
</gene>
<organism evidence="3 4">
    <name type="scientific">Holothuria leucospilota</name>
    <name type="common">Black long sea cucumber</name>
    <name type="synonym">Mertensiothuria leucospilota</name>
    <dbReference type="NCBI Taxonomy" id="206669"/>
    <lineage>
        <taxon>Eukaryota</taxon>
        <taxon>Metazoa</taxon>
        <taxon>Echinodermata</taxon>
        <taxon>Eleutherozoa</taxon>
        <taxon>Echinozoa</taxon>
        <taxon>Holothuroidea</taxon>
        <taxon>Aspidochirotacea</taxon>
        <taxon>Aspidochirotida</taxon>
        <taxon>Holothuriidae</taxon>
        <taxon>Holothuria</taxon>
    </lineage>
</organism>
<dbReference type="Proteomes" id="UP001152320">
    <property type="component" value="Chromosome 14"/>
</dbReference>
<keyword evidence="4" id="KW-1185">Reference proteome</keyword>
<protein>
    <submittedName>
        <fullName evidence="3">Protein FAM81A</fullName>
    </submittedName>
</protein>
<dbReference type="PANTHER" id="PTHR22420:SF4">
    <property type="entry name" value="PROTEIN FAM81A"/>
    <property type="match status" value="1"/>
</dbReference>
<evidence type="ECO:0000313" key="3">
    <source>
        <dbReference type="EMBL" id="KAJ8029722.1"/>
    </source>
</evidence>
<dbReference type="OrthoDB" id="10014002at2759"/>
<dbReference type="PANTHER" id="PTHR22420">
    <property type="entry name" value="PROTEIN FAM81A"/>
    <property type="match status" value="1"/>
</dbReference>
<dbReference type="AlphaFoldDB" id="A0A9Q1BN40"/>
<evidence type="ECO:0000256" key="1">
    <source>
        <dbReference type="ARBA" id="ARBA00023054"/>
    </source>
</evidence>
<accession>A0A9Q1BN40</accession>